<reference evidence="3" key="5">
    <citation type="submission" date="2015-06" db="UniProtKB">
        <authorList>
            <consortium name="EnsemblFungi"/>
        </authorList>
    </citation>
    <scope>IDENTIFICATION</scope>
    <source>
        <strain evidence="3">ATCC 64411</strain>
    </source>
</reference>
<reference evidence="2" key="3">
    <citation type="submission" date="2011-03" db="EMBL/GenBank/DDBJ databases">
        <title>Annotation of Magnaporthe poae ATCC 64411.</title>
        <authorList>
            <person name="Ma L.-J."/>
            <person name="Dead R."/>
            <person name="Young S.K."/>
            <person name="Zeng Q."/>
            <person name="Gargeya S."/>
            <person name="Fitzgerald M."/>
            <person name="Haas B."/>
            <person name="Abouelleil A."/>
            <person name="Alvarado L."/>
            <person name="Arachchi H.M."/>
            <person name="Berlin A."/>
            <person name="Brown A."/>
            <person name="Chapman S.B."/>
            <person name="Chen Z."/>
            <person name="Dunbar C."/>
            <person name="Freedman E."/>
            <person name="Gearin G."/>
            <person name="Gellesch M."/>
            <person name="Goldberg J."/>
            <person name="Griggs A."/>
            <person name="Gujja S."/>
            <person name="Heiman D."/>
            <person name="Howarth C."/>
            <person name="Larson L."/>
            <person name="Lui A."/>
            <person name="MacDonald P.J.P."/>
            <person name="Mehta T."/>
            <person name="Montmayeur A."/>
            <person name="Murphy C."/>
            <person name="Neiman D."/>
            <person name="Pearson M."/>
            <person name="Priest M."/>
            <person name="Roberts A."/>
            <person name="Saif S."/>
            <person name="Shea T."/>
            <person name="Shenoy N."/>
            <person name="Sisk P."/>
            <person name="Stolte C."/>
            <person name="Sykes S."/>
            <person name="Yandava C."/>
            <person name="Wortman J."/>
            <person name="Nusbaum C."/>
            <person name="Birren B."/>
        </authorList>
    </citation>
    <scope>NUCLEOTIDE SEQUENCE</scope>
    <source>
        <strain evidence="2">ATCC 64411</strain>
    </source>
</reference>
<dbReference type="AlphaFoldDB" id="A0A0C4DZQ7"/>
<keyword evidence="4" id="KW-1185">Reference proteome</keyword>
<feature type="compositionally biased region" description="Low complexity" evidence="1">
    <location>
        <begin position="110"/>
        <end position="132"/>
    </location>
</feature>
<name>A0A0C4DZQ7_MAGP6</name>
<evidence type="ECO:0000256" key="1">
    <source>
        <dbReference type="SAM" id="MobiDB-lite"/>
    </source>
</evidence>
<dbReference type="EnsemblFungi" id="MAPG_05563T0">
    <property type="protein sequence ID" value="MAPG_05563T0"/>
    <property type="gene ID" value="MAPG_05563"/>
</dbReference>
<feature type="compositionally biased region" description="Polar residues" evidence="1">
    <location>
        <begin position="764"/>
        <end position="781"/>
    </location>
</feature>
<organism evidence="3 4">
    <name type="scientific">Magnaporthiopsis poae (strain ATCC 64411 / 73-15)</name>
    <name type="common">Kentucky bluegrass fungus</name>
    <name type="synonym">Magnaporthe poae</name>
    <dbReference type="NCBI Taxonomy" id="644358"/>
    <lineage>
        <taxon>Eukaryota</taxon>
        <taxon>Fungi</taxon>
        <taxon>Dikarya</taxon>
        <taxon>Ascomycota</taxon>
        <taxon>Pezizomycotina</taxon>
        <taxon>Sordariomycetes</taxon>
        <taxon>Sordariomycetidae</taxon>
        <taxon>Magnaporthales</taxon>
        <taxon>Magnaporthaceae</taxon>
        <taxon>Magnaporthiopsis</taxon>
    </lineage>
</organism>
<dbReference type="VEuPathDB" id="FungiDB:MAPG_05563"/>
<feature type="region of interest" description="Disordered" evidence="1">
    <location>
        <begin position="427"/>
        <end position="448"/>
    </location>
</feature>
<feature type="region of interest" description="Disordered" evidence="1">
    <location>
        <begin position="71"/>
        <end position="209"/>
    </location>
</feature>
<reference evidence="3" key="4">
    <citation type="journal article" date="2015" name="G3 (Bethesda)">
        <title>Genome sequences of three phytopathogenic species of the Magnaporthaceae family of fungi.</title>
        <authorList>
            <person name="Okagaki L.H."/>
            <person name="Nunes C.C."/>
            <person name="Sailsbery J."/>
            <person name="Clay B."/>
            <person name="Brown D."/>
            <person name="John T."/>
            <person name="Oh Y."/>
            <person name="Young N."/>
            <person name="Fitzgerald M."/>
            <person name="Haas B.J."/>
            <person name="Zeng Q."/>
            <person name="Young S."/>
            <person name="Adiconis X."/>
            <person name="Fan L."/>
            <person name="Levin J.Z."/>
            <person name="Mitchell T.K."/>
            <person name="Okubara P.A."/>
            <person name="Farman M.L."/>
            <person name="Kohn L.M."/>
            <person name="Birren B."/>
            <person name="Ma L.-J."/>
            <person name="Dean R.A."/>
        </authorList>
    </citation>
    <scope>NUCLEOTIDE SEQUENCE</scope>
    <source>
        <strain evidence="3">ATCC 64411 / 73-15</strain>
    </source>
</reference>
<feature type="compositionally biased region" description="Low complexity" evidence="1">
    <location>
        <begin position="171"/>
        <end position="186"/>
    </location>
</feature>
<dbReference type="eggNOG" id="ENOG502RPXI">
    <property type="taxonomic scope" value="Eukaryota"/>
</dbReference>
<protein>
    <submittedName>
        <fullName evidence="2 3">Uncharacterized protein</fullName>
    </submittedName>
</protein>
<feature type="region of interest" description="Disordered" evidence="1">
    <location>
        <begin position="764"/>
        <end position="785"/>
    </location>
</feature>
<dbReference type="Proteomes" id="UP000011715">
    <property type="component" value="Unassembled WGS sequence"/>
</dbReference>
<feature type="region of interest" description="Disordered" evidence="1">
    <location>
        <begin position="1"/>
        <end position="28"/>
    </location>
</feature>
<dbReference type="EMBL" id="ADBL01001328">
    <property type="status" value="NOT_ANNOTATED_CDS"/>
    <property type="molecule type" value="Genomic_DNA"/>
</dbReference>
<evidence type="ECO:0000313" key="2">
    <source>
        <dbReference type="EMBL" id="KLU86551.1"/>
    </source>
</evidence>
<gene>
    <name evidence="2" type="ORF">MAPG_05563</name>
</gene>
<dbReference type="STRING" id="644358.A0A0C4DZQ7"/>
<reference evidence="4" key="2">
    <citation type="submission" date="2010-05" db="EMBL/GenBank/DDBJ databases">
        <title>The genome sequence of Magnaporthe poae strain ATCC 64411.</title>
        <authorList>
            <person name="Ma L.-J."/>
            <person name="Dead R."/>
            <person name="Young S."/>
            <person name="Zeng Q."/>
            <person name="Koehrsen M."/>
            <person name="Alvarado L."/>
            <person name="Berlin A."/>
            <person name="Chapman S.B."/>
            <person name="Chen Z."/>
            <person name="Freedman E."/>
            <person name="Gellesch M."/>
            <person name="Goldberg J."/>
            <person name="Griggs A."/>
            <person name="Gujja S."/>
            <person name="Heilman E.R."/>
            <person name="Heiman D."/>
            <person name="Hepburn T."/>
            <person name="Howarth C."/>
            <person name="Jen D."/>
            <person name="Larson L."/>
            <person name="Mehta T."/>
            <person name="Neiman D."/>
            <person name="Pearson M."/>
            <person name="Roberts A."/>
            <person name="Saif S."/>
            <person name="Shea T."/>
            <person name="Shenoy N."/>
            <person name="Sisk P."/>
            <person name="Stolte C."/>
            <person name="Sykes S."/>
            <person name="Walk T."/>
            <person name="White J."/>
            <person name="Yandava C."/>
            <person name="Haas B."/>
            <person name="Nusbaum C."/>
            <person name="Birren B."/>
        </authorList>
    </citation>
    <scope>NUCLEOTIDE SEQUENCE [LARGE SCALE GENOMIC DNA]</scope>
    <source>
        <strain evidence="4">ATCC 64411 / 73-15</strain>
    </source>
</reference>
<dbReference type="OrthoDB" id="5231042at2759"/>
<accession>A0A0C4DZQ7</accession>
<sequence>MKEELGMGRVQDLPMEDGRRGSGRMISGPIINVNRPALQGAWQSAIDNGEFEDEDAEAVKGLDDIAGGRLHAIRDPGHANGGVQPLAAGQARRPKKRPSPFPPDHDLQQPVPGFGFGPRFPGAPAAGDHQAQGGKGKQGNHKQPPANMGNKKRQGQQHDIAVHVDKKRRAASVVSSVQSAPSPRQPIVTSYRLPSRAPPGLLSSTPNQPVDISQRLPGVEILYKCMAQLLEPSPLPPAGALVTWCRPPQADEPMLVVLVQMEIRHQYPATHWKSQWSGGPDTVMIKLKEDSGAEVTVGLVFTAQPAADAFLLFSRKLIDQVKSQPKAVPQMPSSAIDSAPATSVGLPKIQITSAPSGSSTAAVVGTAAQKNIHGIQAVKPTAAGSTISADRPSQPQIKAANGVVGEAIKPLQGGQASQLQKKAVASITATAQGSQPARPEGEKPTPHGLFTKQLATVDKIIKPKAEPSKAQAPVDETSNLIFFDLIPTRVDLKPRETMPSYMDDLCGLSMSAQNDVMADQPPGGHGVLASNLLQPAVPSPSVAESTAVVQQDPPLHVPDARKGTNSHETTTLIGGGSADEFFGRCKSIISQTSDILSLGLTDGVSADEGLRRRLLGEISANFKDIDQGQKGHVISMLLRLFDTIMRPNGLRYSAEELEELRSDAALPSGWVCHNVRADLSSRASGRVDERKVPDIADIRKQIERVVAKQAELAQVQAQAVATEQSSAQYEPAPVKQPGTSRWSSIIPESSALKDLVMLVPPANRASTATQTGTPTGVSPQEDTPDPMEALGAVFKDLSLTAVPSALTSSRCPTATAPNNVFKSTNVPINNSNTYVFQSAKMI</sequence>
<evidence type="ECO:0000313" key="4">
    <source>
        <dbReference type="Proteomes" id="UP000011715"/>
    </source>
</evidence>
<dbReference type="EMBL" id="GL876969">
    <property type="protein sequence ID" value="KLU86551.1"/>
    <property type="molecule type" value="Genomic_DNA"/>
</dbReference>
<proteinExistence type="predicted"/>
<reference evidence="2" key="1">
    <citation type="submission" date="2010-05" db="EMBL/GenBank/DDBJ databases">
        <title>The Genome Sequence of Magnaporthe poae strain ATCC 64411.</title>
        <authorList>
            <consortium name="The Broad Institute Genome Sequencing Platform"/>
            <consortium name="Broad Institute Genome Sequencing Center for Infectious Disease"/>
            <person name="Ma L.-J."/>
            <person name="Dead R."/>
            <person name="Young S."/>
            <person name="Zeng Q."/>
            <person name="Koehrsen M."/>
            <person name="Alvarado L."/>
            <person name="Berlin A."/>
            <person name="Chapman S.B."/>
            <person name="Chen Z."/>
            <person name="Freedman E."/>
            <person name="Gellesch M."/>
            <person name="Goldberg J."/>
            <person name="Griggs A."/>
            <person name="Gujja S."/>
            <person name="Heilman E.R."/>
            <person name="Heiman D."/>
            <person name="Hepburn T."/>
            <person name="Howarth C."/>
            <person name="Jen D."/>
            <person name="Larson L."/>
            <person name="Mehta T."/>
            <person name="Neiman D."/>
            <person name="Pearson M."/>
            <person name="Roberts A."/>
            <person name="Saif S."/>
            <person name="Shea T."/>
            <person name="Shenoy N."/>
            <person name="Sisk P."/>
            <person name="Stolte C."/>
            <person name="Sykes S."/>
            <person name="Walk T."/>
            <person name="White J."/>
            <person name="Yandava C."/>
            <person name="Haas B."/>
            <person name="Nusbaum C."/>
            <person name="Birren B."/>
        </authorList>
    </citation>
    <scope>NUCLEOTIDE SEQUENCE</scope>
    <source>
        <strain evidence="2">ATCC 64411</strain>
    </source>
</reference>
<evidence type="ECO:0000313" key="3">
    <source>
        <dbReference type="EnsemblFungi" id="MAPG_05563T0"/>
    </source>
</evidence>
<dbReference type="OMA" id="YSADEMH"/>